<reference evidence="1 2" key="1">
    <citation type="journal article" date="2021" name="Elife">
        <title>Chloroplast acquisition without the gene transfer in kleptoplastic sea slugs, Plakobranchus ocellatus.</title>
        <authorList>
            <person name="Maeda T."/>
            <person name="Takahashi S."/>
            <person name="Yoshida T."/>
            <person name="Shimamura S."/>
            <person name="Takaki Y."/>
            <person name="Nagai Y."/>
            <person name="Toyoda A."/>
            <person name="Suzuki Y."/>
            <person name="Arimoto A."/>
            <person name="Ishii H."/>
            <person name="Satoh N."/>
            <person name="Nishiyama T."/>
            <person name="Hasebe M."/>
            <person name="Maruyama T."/>
            <person name="Minagawa J."/>
            <person name="Obokata J."/>
            <person name="Shigenobu S."/>
        </authorList>
    </citation>
    <scope>NUCLEOTIDE SEQUENCE [LARGE SCALE GENOMIC DNA]</scope>
</reference>
<evidence type="ECO:0000313" key="1">
    <source>
        <dbReference type="EMBL" id="GFN84939.1"/>
    </source>
</evidence>
<protein>
    <submittedName>
        <fullName evidence="1">Uncharacterized protein</fullName>
    </submittedName>
</protein>
<proteinExistence type="predicted"/>
<dbReference type="Proteomes" id="UP000735302">
    <property type="component" value="Unassembled WGS sequence"/>
</dbReference>
<keyword evidence="2" id="KW-1185">Reference proteome</keyword>
<accession>A0AAV3YR72</accession>
<gene>
    <name evidence="1" type="ORF">PoB_001144500</name>
</gene>
<comment type="caution">
    <text evidence="1">The sequence shown here is derived from an EMBL/GenBank/DDBJ whole genome shotgun (WGS) entry which is preliminary data.</text>
</comment>
<name>A0AAV3YR72_9GAST</name>
<dbReference type="EMBL" id="BLXT01001350">
    <property type="protein sequence ID" value="GFN84939.1"/>
    <property type="molecule type" value="Genomic_DNA"/>
</dbReference>
<dbReference type="AlphaFoldDB" id="A0AAV3YR72"/>
<sequence length="89" mass="10305">MSTVFHFHKPGDQYGGAPDLKKSYGPLDIVHNLFHRQINDRHNLYSNVSEELNRMFDQNRQAEIVLDHLISDSSNGLRVTNHNHIEIIV</sequence>
<organism evidence="1 2">
    <name type="scientific">Plakobranchus ocellatus</name>
    <dbReference type="NCBI Taxonomy" id="259542"/>
    <lineage>
        <taxon>Eukaryota</taxon>
        <taxon>Metazoa</taxon>
        <taxon>Spiralia</taxon>
        <taxon>Lophotrochozoa</taxon>
        <taxon>Mollusca</taxon>
        <taxon>Gastropoda</taxon>
        <taxon>Heterobranchia</taxon>
        <taxon>Euthyneura</taxon>
        <taxon>Panpulmonata</taxon>
        <taxon>Sacoglossa</taxon>
        <taxon>Placobranchoidea</taxon>
        <taxon>Plakobranchidae</taxon>
        <taxon>Plakobranchus</taxon>
    </lineage>
</organism>
<evidence type="ECO:0000313" key="2">
    <source>
        <dbReference type="Proteomes" id="UP000735302"/>
    </source>
</evidence>